<dbReference type="EMBL" id="JANPWB010000012">
    <property type="protein sequence ID" value="KAJ1112769.1"/>
    <property type="molecule type" value="Genomic_DNA"/>
</dbReference>
<evidence type="ECO:0000256" key="1">
    <source>
        <dbReference type="SAM" id="MobiDB-lite"/>
    </source>
</evidence>
<protein>
    <submittedName>
        <fullName evidence="2">Uncharacterized protein</fullName>
    </submittedName>
</protein>
<gene>
    <name evidence="2" type="ORF">NDU88_001030</name>
</gene>
<evidence type="ECO:0000313" key="3">
    <source>
        <dbReference type="Proteomes" id="UP001066276"/>
    </source>
</evidence>
<proteinExistence type="predicted"/>
<organism evidence="2 3">
    <name type="scientific">Pleurodeles waltl</name>
    <name type="common">Iberian ribbed newt</name>
    <dbReference type="NCBI Taxonomy" id="8319"/>
    <lineage>
        <taxon>Eukaryota</taxon>
        <taxon>Metazoa</taxon>
        <taxon>Chordata</taxon>
        <taxon>Craniata</taxon>
        <taxon>Vertebrata</taxon>
        <taxon>Euteleostomi</taxon>
        <taxon>Amphibia</taxon>
        <taxon>Batrachia</taxon>
        <taxon>Caudata</taxon>
        <taxon>Salamandroidea</taxon>
        <taxon>Salamandridae</taxon>
        <taxon>Pleurodelinae</taxon>
        <taxon>Pleurodeles</taxon>
    </lineage>
</organism>
<feature type="compositionally biased region" description="Basic and acidic residues" evidence="1">
    <location>
        <begin position="9"/>
        <end position="21"/>
    </location>
</feature>
<accession>A0AAV7NBF2</accession>
<name>A0AAV7NBF2_PLEWA</name>
<feature type="region of interest" description="Disordered" evidence="1">
    <location>
        <begin position="1"/>
        <end position="45"/>
    </location>
</feature>
<sequence length="90" mass="9201">MWAHAGGRGAREVPHIPERRLKTSCPSRGPGSNDGEGTCGKRGAAPAGLVEVSHMAVRAGPHEIDPAGSASVDPLPGHCATCRQLLGLLC</sequence>
<evidence type="ECO:0000313" key="2">
    <source>
        <dbReference type="EMBL" id="KAJ1112769.1"/>
    </source>
</evidence>
<reference evidence="2" key="1">
    <citation type="journal article" date="2022" name="bioRxiv">
        <title>Sequencing and chromosome-scale assembly of the giantPleurodeles waltlgenome.</title>
        <authorList>
            <person name="Brown T."/>
            <person name="Elewa A."/>
            <person name="Iarovenko S."/>
            <person name="Subramanian E."/>
            <person name="Araus A.J."/>
            <person name="Petzold A."/>
            <person name="Susuki M."/>
            <person name="Suzuki K.-i.T."/>
            <person name="Hayashi T."/>
            <person name="Toyoda A."/>
            <person name="Oliveira C."/>
            <person name="Osipova E."/>
            <person name="Leigh N.D."/>
            <person name="Simon A."/>
            <person name="Yun M.H."/>
        </authorList>
    </citation>
    <scope>NUCLEOTIDE SEQUENCE</scope>
    <source>
        <strain evidence="2">20211129_DDA</strain>
        <tissue evidence="2">Liver</tissue>
    </source>
</reference>
<keyword evidence="3" id="KW-1185">Reference proteome</keyword>
<comment type="caution">
    <text evidence="2">The sequence shown here is derived from an EMBL/GenBank/DDBJ whole genome shotgun (WGS) entry which is preliminary data.</text>
</comment>
<dbReference type="AlphaFoldDB" id="A0AAV7NBF2"/>
<dbReference type="Proteomes" id="UP001066276">
    <property type="component" value="Chromosome 8"/>
</dbReference>